<dbReference type="SUPFAM" id="SSF46785">
    <property type="entry name" value="Winged helix' DNA-binding domain"/>
    <property type="match status" value="1"/>
</dbReference>
<dbReference type="AlphaFoldDB" id="A0A7X9UCJ0"/>
<accession>A0A7X9UCJ0</accession>
<protein>
    <recommendedName>
        <fullName evidence="3">MarR family transcriptional regulator</fullName>
    </recommendedName>
</protein>
<evidence type="ECO:0000313" key="1">
    <source>
        <dbReference type="EMBL" id="NMF55994.1"/>
    </source>
</evidence>
<sequence length="105" mass="11521">MAGRGRASVADMARVELAILQSIDAVEKRGDAAGFSRAWLAKQVGVSEWRIHAAISRLSEAGLLDQEVHFTEAGAQLPNTYSITDSGRWYFKGLEMGKRIASEKR</sequence>
<reference evidence="1 2" key="1">
    <citation type="submission" date="2020-04" db="EMBL/GenBank/DDBJ databases">
        <title>Collinsella sp. KGMB02528 nov., an anaerobic actinobacterium isolated from human feces.</title>
        <authorList>
            <person name="Han K.-I."/>
            <person name="Eom M.K."/>
            <person name="Kim J.-S."/>
            <person name="Lee K.C."/>
            <person name="Suh M.K."/>
            <person name="Park S.-H."/>
            <person name="Lee J.H."/>
            <person name="Kang S.W."/>
            <person name="Park J.-E."/>
            <person name="Oh B.S."/>
            <person name="Yu S.Y."/>
            <person name="Choi S.-H."/>
            <person name="Lee D.H."/>
            <person name="Yoon H."/>
            <person name="Kim B.-Y."/>
            <person name="Lee J.H."/>
            <person name="Lee J.-S."/>
        </authorList>
    </citation>
    <scope>NUCLEOTIDE SEQUENCE [LARGE SCALE GENOMIC DNA]</scope>
    <source>
        <strain evidence="1 2">KGMB02528</strain>
    </source>
</reference>
<dbReference type="Proteomes" id="UP000546970">
    <property type="component" value="Unassembled WGS sequence"/>
</dbReference>
<evidence type="ECO:0008006" key="3">
    <source>
        <dbReference type="Google" id="ProtNLM"/>
    </source>
</evidence>
<proteinExistence type="predicted"/>
<gene>
    <name evidence="1" type="ORF">HF320_06605</name>
</gene>
<dbReference type="InterPro" id="IPR036390">
    <property type="entry name" value="WH_DNA-bd_sf"/>
</dbReference>
<organism evidence="1 2">
    <name type="scientific">Collinsella acetigenes</name>
    <dbReference type="NCBI Taxonomy" id="2713419"/>
    <lineage>
        <taxon>Bacteria</taxon>
        <taxon>Bacillati</taxon>
        <taxon>Actinomycetota</taxon>
        <taxon>Coriobacteriia</taxon>
        <taxon>Coriobacteriales</taxon>
        <taxon>Coriobacteriaceae</taxon>
        <taxon>Collinsella</taxon>
    </lineage>
</organism>
<comment type="caution">
    <text evidence="1">The sequence shown here is derived from an EMBL/GenBank/DDBJ whole genome shotgun (WGS) entry which is preliminary data.</text>
</comment>
<evidence type="ECO:0000313" key="2">
    <source>
        <dbReference type="Proteomes" id="UP000546970"/>
    </source>
</evidence>
<keyword evidence="2" id="KW-1185">Reference proteome</keyword>
<dbReference type="EMBL" id="JABBCP010000005">
    <property type="protein sequence ID" value="NMF55994.1"/>
    <property type="molecule type" value="Genomic_DNA"/>
</dbReference>
<dbReference type="RefSeq" id="WP_022386365.1">
    <property type="nucleotide sequence ID" value="NZ_JABBCP010000005.1"/>
</dbReference>
<name>A0A7X9UCJ0_9ACTN</name>